<keyword evidence="5 7" id="KW-1133">Transmembrane helix</keyword>
<dbReference type="Proteomes" id="UP000346198">
    <property type="component" value="Unassembled WGS sequence"/>
</dbReference>
<feature type="transmembrane region" description="Helical" evidence="7">
    <location>
        <begin position="253"/>
        <end position="275"/>
    </location>
</feature>
<dbReference type="PROSITE" id="PS50928">
    <property type="entry name" value="ABC_TM1"/>
    <property type="match status" value="1"/>
</dbReference>
<organism evidence="9 10">
    <name type="scientific">Pontiella sulfatireligans</name>
    <dbReference type="NCBI Taxonomy" id="2750658"/>
    <lineage>
        <taxon>Bacteria</taxon>
        <taxon>Pseudomonadati</taxon>
        <taxon>Kiritimatiellota</taxon>
        <taxon>Kiritimatiellia</taxon>
        <taxon>Kiritimatiellales</taxon>
        <taxon>Pontiellaceae</taxon>
        <taxon>Pontiella</taxon>
    </lineage>
</organism>
<reference evidence="9 10" key="1">
    <citation type="submission" date="2019-04" db="EMBL/GenBank/DDBJ databases">
        <authorList>
            <person name="Van Vliet M D."/>
        </authorList>
    </citation>
    <scope>NUCLEOTIDE SEQUENCE [LARGE SCALE GENOMIC DNA]</scope>
    <source>
        <strain evidence="9 10">F21</strain>
    </source>
</reference>
<evidence type="ECO:0000256" key="4">
    <source>
        <dbReference type="ARBA" id="ARBA00022692"/>
    </source>
</evidence>
<evidence type="ECO:0000313" key="9">
    <source>
        <dbReference type="EMBL" id="VGO21328.1"/>
    </source>
</evidence>
<evidence type="ECO:0000256" key="7">
    <source>
        <dbReference type="RuleBase" id="RU363032"/>
    </source>
</evidence>
<accession>A0A6C2UMH8</accession>
<dbReference type="CDD" id="cd06261">
    <property type="entry name" value="TM_PBP2"/>
    <property type="match status" value="1"/>
</dbReference>
<feature type="transmembrane region" description="Helical" evidence="7">
    <location>
        <begin position="150"/>
        <end position="171"/>
    </location>
</feature>
<dbReference type="EMBL" id="CAAHFH010000002">
    <property type="protein sequence ID" value="VGO21328.1"/>
    <property type="molecule type" value="Genomic_DNA"/>
</dbReference>
<dbReference type="AlphaFoldDB" id="A0A6C2UMH8"/>
<sequence>MKTKSPLSLTRRQKWAAHVVLVVLCIPFLMPIVWMVATSLKSNEDIFPQENQAAITFNISSMLPKDPQWQNYKAALQTGPFHLYLRNSLLLCTLNVIGAVFSSALAAYGFARLRFPGKEGLFILLIATMALPRHVTMIPVFTIFKMLGWYGTLLPLIVPAFFGNPFFIFLLRQFFQTIPADLAEAGTIDGAGEFRIFSQIMLPLAKPALITCALFQFLATWNDFFGPLLYINDPAKYTVAYGLQQFMGSHGTAWAQLMAVATLFTLPIVILFFCAQKVFIQGISTTGATR</sequence>
<dbReference type="InterPro" id="IPR000515">
    <property type="entry name" value="MetI-like"/>
</dbReference>
<comment type="subcellular location">
    <subcellularLocation>
        <location evidence="1 7">Cell membrane</location>
        <topology evidence="1 7">Multi-pass membrane protein</topology>
    </subcellularLocation>
</comment>
<evidence type="ECO:0000256" key="1">
    <source>
        <dbReference type="ARBA" id="ARBA00004651"/>
    </source>
</evidence>
<dbReference type="PANTHER" id="PTHR43744:SF6">
    <property type="entry name" value="ABC TRANSPORTER PERMEASE PROTEIN YESQ-RELATED"/>
    <property type="match status" value="1"/>
</dbReference>
<feature type="transmembrane region" description="Helical" evidence="7">
    <location>
        <begin position="204"/>
        <end position="221"/>
    </location>
</feature>
<dbReference type="GO" id="GO:0005886">
    <property type="term" value="C:plasma membrane"/>
    <property type="evidence" value="ECO:0007669"/>
    <property type="project" value="UniProtKB-SubCell"/>
</dbReference>
<evidence type="ECO:0000256" key="6">
    <source>
        <dbReference type="ARBA" id="ARBA00023136"/>
    </source>
</evidence>
<comment type="similarity">
    <text evidence="7">Belongs to the binding-protein-dependent transport system permease family.</text>
</comment>
<evidence type="ECO:0000313" key="10">
    <source>
        <dbReference type="Proteomes" id="UP000346198"/>
    </source>
</evidence>
<dbReference type="InterPro" id="IPR035906">
    <property type="entry name" value="MetI-like_sf"/>
</dbReference>
<keyword evidence="3" id="KW-1003">Cell membrane</keyword>
<keyword evidence="10" id="KW-1185">Reference proteome</keyword>
<feature type="domain" description="ABC transmembrane type-1" evidence="8">
    <location>
        <begin position="85"/>
        <end position="275"/>
    </location>
</feature>
<feature type="transmembrane region" description="Helical" evidence="7">
    <location>
        <begin position="122"/>
        <end position="144"/>
    </location>
</feature>
<feature type="transmembrane region" description="Helical" evidence="7">
    <location>
        <begin position="15"/>
        <end position="37"/>
    </location>
</feature>
<keyword evidence="6 7" id="KW-0472">Membrane</keyword>
<proteinExistence type="inferred from homology"/>
<protein>
    <submittedName>
        <fullName evidence="9">L-arabinose transport system permease protein AraQ</fullName>
    </submittedName>
</protein>
<evidence type="ECO:0000256" key="5">
    <source>
        <dbReference type="ARBA" id="ARBA00022989"/>
    </source>
</evidence>
<evidence type="ECO:0000256" key="3">
    <source>
        <dbReference type="ARBA" id="ARBA00022475"/>
    </source>
</evidence>
<keyword evidence="4 7" id="KW-0812">Transmembrane</keyword>
<dbReference type="RefSeq" id="WP_136062806.1">
    <property type="nucleotide sequence ID" value="NZ_CAAHFH010000002.1"/>
</dbReference>
<evidence type="ECO:0000259" key="8">
    <source>
        <dbReference type="PROSITE" id="PS50928"/>
    </source>
</evidence>
<dbReference type="SUPFAM" id="SSF161098">
    <property type="entry name" value="MetI-like"/>
    <property type="match status" value="1"/>
</dbReference>
<dbReference type="Pfam" id="PF00528">
    <property type="entry name" value="BPD_transp_1"/>
    <property type="match status" value="1"/>
</dbReference>
<gene>
    <name evidence="9" type="primary">araQ</name>
    <name evidence="9" type="ORF">SCARR_03400</name>
</gene>
<keyword evidence="2 7" id="KW-0813">Transport</keyword>
<dbReference type="GO" id="GO:0055085">
    <property type="term" value="P:transmembrane transport"/>
    <property type="evidence" value="ECO:0007669"/>
    <property type="project" value="InterPro"/>
</dbReference>
<name>A0A6C2UMH8_9BACT</name>
<feature type="transmembrane region" description="Helical" evidence="7">
    <location>
        <begin position="88"/>
        <end position="110"/>
    </location>
</feature>
<evidence type="ECO:0000256" key="2">
    <source>
        <dbReference type="ARBA" id="ARBA00022448"/>
    </source>
</evidence>
<dbReference type="Gene3D" id="1.10.3720.10">
    <property type="entry name" value="MetI-like"/>
    <property type="match status" value="1"/>
</dbReference>
<dbReference type="PANTHER" id="PTHR43744">
    <property type="entry name" value="ABC TRANSPORTER PERMEASE PROTEIN MG189-RELATED-RELATED"/>
    <property type="match status" value="1"/>
</dbReference>